<proteinExistence type="inferred from homology"/>
<dbReference type="PROSITE" id="PS00785">
    <property type="entry name" value="5_NUCLEOTIDASE_1"/>
    <property type="match status" value="1"/>
</dbReference>
<evidence type="ECO:0000256" key="7">
    <source>
        <dbReference type="ARBA" id="ARBA00022801"/>
    </source>
</evidence>
<evidence type="ECO:0000256" key="1">
    <source>
        <dbReference type="ARBA" id="ARBA00000815"/>
    </source>
</evidence>
<evidence type="ECO:0000256" key="6">
    <source>
        <dbReference type="ARBA" id="ARBA00022741"/>
    </source>
</evidence>
<dbReference type="SUPFAM" id="SSF56300">
    <property type="entry name" value="Metallo-dependent phosphatases"/>
    <property type="match status" value="1"/>
</dbReference>
<evidence type="ECO:0000259" key="9">
    <source>
        <dbReference type="Pfam" id="PF00149"/>
    </source>
</evidence>
<evidence type="ECO:0000256" key="8">
    <source>
        <dbReference type="RuleBase" id="RU362119"/>
    </source>
</evidence>
<feature type="chain" id="PRO_5010009372" description="5'-nucleotidase" evidence="8">
    <location>
        <begin position="18"/>
        <end position="564"/>
    </location>
</feature>
<dbReference type="EC" id="3.1.3.5" evidence="3"/>
<dbReference type="SUPFAM" id="SSF55816">
    <property type="entry name" value="5'-nucleotidase (syn. UDP-sugar hydrolase), C-terminal domain"/>
    <property type="match status" value="1"/>
</dbReference>
<dbReference type="Proteomes" id="UP000085678">
    <property type="component" value="Unplaced"/>
</dbReference>
<organism evidence="11 12">
    <name type="scientific">Lingula anatina</name>
    <name type="common">Brachiopod</name>
    <name type="synonym">Lingula unguis</name>
    <dbReference type="NCBI Taxonomy" id="7574"/>
    <lineage>
        <taxon>Eukaryota</taxon>
        <taxon>Metazoa</taxon>
        <taxon>Spiralia</taxon>
        <taxon>Lophotrochozoa</taxon>
        <taxon>Brachiopoda</taxon>
        <taxon>Linguliformea</taxon>
        <taxon>Lingulata</taxon>
        <taxon>Lingulida</taxon>
        <taxon>Linguloidea</taxon>
        <taxon>Lingulidae</taxon>
        <taxon>Lingula</taxon>
    </lineage>
</organism>
<dbReference type="InterPro" id="IPR036907">
    <property type="entry name" value="5'-Nucleotdase_C_sf"/>
</dbReference>
<evidence type="ECO:0000313" key="12">
    <source>
        <dbReference type="RefSeq" id="XP_013419065.1"/>
    </source>
</evidence>
<dbReference type="Gene3D" id="3.60.21.10">
    <property type="match status" value="1"/>
</dbReference>
<evidence type="ECO:0000313" key="11">
    <source>
        <dbReference type="Proteomes" id="UP000085678"/>
    </source>
</evidence>
<dbReference type="FunCoup" id="A0A1S3K8V6">
    <property type="interactions" value="208"/>
</dbReference>
<keyword evidence="5 8" id="KW-0732">Signal</keyword>
<accession>A0A1S3K8V6</accession>
<evidence type="ECO:0000256" key="5">
    <source>
        <dbReference type="ARBA" id="ARBA00022729"/>
    </source>
</evidence>
<dbReference type="FunFam" id="3.60.21.10:FF:000020">
    <property type="entry name" value="NT5E isoform 4"/>
    <property type="match status" value="1"/>
</dbReference>
<keyword evidence="4" id="KW-0479">Metal-binding</keyword>
<dbReference type="InterPro" id="IPR004843">
    <property type="entry name" value="Calcineurin-like_PHP"/>
</dbReference>
<dbReference type="PANTHER" id="PTHR11575:SF24">
    <property type="entry name" value="5'-NUCLEOTIDASE"/>
    <property type="match status" value="1"/>
</dbReference>
<keyword evidence="7 8" id="KW-0378">Hydrolase</keyword>
<evidence type="ECO:0000256" key="3">
    <source>
        <dbReference type="ARBA" id="ARBA00012643"/>
    </source>
</evidence>
<keyword evidence="11" id="KW-1185">Reference proteome</keyword>
<dbReference type="OrthoDB" id="7722975at2759"/>
<dbReference type="Pfam" id="PF00149">
    <property type="entry name" value="Metallophos"/>
    <property type="match status" value="1"/>
</dbReference>
<reference evidence="12" key="1">
    <citation type="submission" date="2025-08" db="UniProtKB">
        <authorList>
            <consortium name="RefSeq"/>
        </authorList>
    </citation>
    <scope>IDENTIFICATION</scope>
    <source>
        <tissue evidence="12">Gonads</tissue>
    </source>
</reference>
<gene>
    <name evidence="12" type="primary">LOC106179823</name>
</gene>
<keyword evidence="6 8" id="KW-0547">Nucleotide-binding</keyword>
<comment type="similarity">
    <text evidence="2 8">Belongs to the 5'-nucleotidase family.</text>
</comment>
<dbReference type="STRING" id="7574.A0A1S3K8V6"/>
<dbReference type="KEGG" id="lak:106179823"/>
<dbReference type="Gene3D" id="3.90.780.10">
    <property type="entry name" value="5'-Nucleotidase, C-terminal domain"/>
    <property type="match status" value="1"/>
</dbReference>
<dbReference type="GO" id="GO:0000166">
    <property type="term" value="F:nucleotide binding"/>
    <property type="evidence" value="ECO:0007669"/>
    <property type="project" value="UniProtKB-KW"/>
</dbReference>
<feature type="signal peptide" evidence="8">
    <location>
        <begin position="1"/>
        <end position="17"/>
    </location>
</feature>
<dbReference type="GO" id="GO:0008253">
    <property type="term" value="F:5'-nucleotidase activity"/>
    <property type="evidence" value="ECO:0007669"/>
    <property type="project" value="UniProtKB-EC"/>
</dbReference>
<dbReference type="PANTHER" id="PTHR11575">
    <property type="entry name" value="5'-NUCLEOTIDASE-RELATED"/>
    <property type="match status" value="1"/>
</dbReference>
<feature type="domain" description="5'-Nucleotidase C-terminal" evidence="10">
    <location>
        <begin position="335"/>
        <end position="499"/>
    </location>
</feature>
<dbReference type="AlphaFoldDB" id="A0A1S3K8V6"/>
<dbReference type="RefSeq" id="XP_013419065.1">
    <property type="nucleotide sequence ID" value="XM_013563611.2"/>
</dbReference>
<dbReference type="PRINTS" id="PR01607">
    <property type="entry name" value="APYRASEFAMLY"/>
</dbReference>
<dbReference type="InterPro" id="IPR006146">
    <property type="entry name" value="5'-Nucleotdase_CS"/>
</dbReference>
<protein>
    <recommendedName>
        <fullName evidence="3">5'-nucleotidase</fullName>
        <ecNumber evidence="3">3.1.3.5</ecNumber>
    </recommendedName>
</protein>
<dbReference type="GO" id="GO:0006196">
    <property type="term" value="P:AMP catabolic process"/>
    <property type="evidence" value="ECO:0007669"/>
    <property type="project" value="TreeGrafter"/>
</dbReference>
<dbReference type="InterPro" id="IPR029052">
    <property type="entry name" value="Metallo-depent_PP-like"/>
</dbReference>
<dbReference type="InterPro" id="IPR006179">
    <property type="entry name" value="5_nucleotidase/apyrase"/>
</dbReference>
<comment type="catalytic activity">
    <reaction evidence="1">
        <text>a ribonucleoside 5'-phosphate + H2O = a ribonucleoside + phosphate</text>
        <dbReference type="Rhea" id="RHEA:12484"/>
        <dbReference type="ChEBI" id="CHEBI:15377"/>
        <dbReference type="ChEBI" id="CHEBI:18254"/>
        <dbReference type="ChEBI" id="CHEBI:43474"/>
        <dbReference type="ChEBI" id="CHEBI:58043"/>
        <dbReference type="EC" id="3.1.3.5"/>
    </reaction>
</comment>
<dbReference type="GeneID" id="106179823"/>
<dbReference type="GO" id="GO:0046872">
    <property type="term" value="F:metal ion binding"/>
    <property type="evidence" value="ECO:0007669"/>
    <property type="project" value="UniProtKB-KW"/>
</dbReference>
<feature type="domain" description="Calcineurin-like phosphoesterase" evidence="9">
    <location>
        <begin position="20"/>
        <end position="237"/>
    </location>
</feature>
<sequence length="564" mass="61863">MRALVVFNILCLALSQGFDLTILHTNDVHAHIEQFDKYGGRCSEDEAAVGQCFGGVARRTTKINEIRNSERNVILLDAGDQWQGTLWFSIYHGLAATHFMNRLGYDAMVLGNHEFDNGVSGVQSLIGNASFPVVAANIDASKVPELQGLIKKSHVLSVSGERIGIVGFAHSKTPSLSYPGDLIFTDEVEAVQAEVDKLTSQGINKIIGLGHAGFIVNQKVAELVTGLDIVVGGHSHKFLYSGPPPSRETPVGDYPMIITQPSGSEVLFVTAYHYAKYLGHLHVTFDPAGIITSWNGNPILLDNSIPEDNAMLIELEPWKKKVAEFGAEKIGSSLVALDTEGCISRECSLGNFVADALVHAFLQPSQDKTRWTNVSIGFWNGGGIRSSFDIGDILVSDVLSIFPFGNGVDIVQINGSALWAIMEHSVFNMESGRGRFLQISGLRVVYDVSKPVGSRVVSLDVRCADCVVPEFKPLVETQLYNVATSTFLLGGGDGYEVLKNNILFRYGIDVLDADIMMAYIRKYSPLIHGLEGRIKFVTDSEPTECKRKIKDWKTRVVDFFKIFW</sequence>
<dbReference type="GO" id="GO:0005886">
    <property type="term" value="C:plasma membrane"/>
    <property type="evidence" value="ECO:0007669"/>
    <property type="project" value="TreeGrafter"/>
</dbReference>
<evidence type="ECO:0000256" key="4">
    <source>
        <dbReference type="ARBA" id="ARBA00022723"/>
    </source>
</evidence>
<dbReference type="CDD" id="cd07409">
    <property type="entry name" value="MPP_CD73_N"/>
    <property type="match status" value="1"/>
</dbReference>
<evidence type="ECO:0000259" key="10">
    <source>
        <dbReference type="Pfam" id="PF02872"/>
    </source>
</evidence>
<dbReference type="FunFam" id="3.90.780.10:FF:000001">
    <property type="entry name" value="NT5E isoform 3"/>
    <property type="match status" value="1"/>
</dbReference>
<dbReference type="InterPro" id="IPR008334">
    <property type="entry name" value="5'-Nucleotdase_C"/>
</dbReference>
<name>A0A1S3K8V6_LINAN</name>
<dbReference type="Pfam" id="PF02872">
    <property type="entry name" value="5_nucleotid_C"/>
    <property type="match status" value="1"/>
</dbReference>
<dbReference type="InParanoid" id="A0A1S3K8V6"/>
<evidence type="ECO:0000256" key="2">
    <source>
        <dbReference type="ARBA" id="ARBA00006654"/>
    </source>
</evidence>
<dbReference type="PROSITE" id="PS00786">
    <property type="entry name" value="5_NUCLEOTIDASE_2"/>
    <property type="match status" value="1"/>
</dbReference>